<sequence length="670" mass="76029">MGKRKSHKQEKRNSKRRVADDDAASEDMDDEIDAFHRQRDVIPLDINGDAPESDEDAEHPVFNLEGVDDEDEDEDEDEYEDEDDDEEDIRDTGFAAKIARQQKFLREKFGGVDDEMHEDEDEDMEEQKTIWGGRKGKYYDADNRDFEIQSSDDESLAEEEEEVIRLQKEKAKTFSLEDFGIDDESDRELTLEEISAKGIDPKTSTRNEAPDDMNATYQEIAKDVNSLTREEQMDVLNSSAPELIGLLSELNEAVDQLESKINPVLNKVKNGKIAVGAGLQYLELKQLILLSYCQAIAFYLLLKSEGQAVRDHPVIARLVEIKSLLDKVKQLDENLPSELEEIINKYHQEETDVKLNKEHASVLAELFTKDQGSSHHASDGQEVGLPNAKTGSDNVDKLKEKGKKEGKHKQVDNQMGVQSMEMLKVRALLEEKLKQKDFTLIEPKQNGAMKHLQPINRKLEAYDDFKDDTDAQAAKRKGRDTSAGAADLTRLVVAKLKKPKVISGDDDLPTRDDIGERRRKYELQMLARAGFKSKDDTSVLESESDGDEGDVKGNVEADSEDEFYKEVKQQRAAKLAAKAEIYSRTTEIPSSPKTVDGKRKITYQMEKNRGLTRPRKKLTKNPRKKYKLKFKDAANRRKGQVREVKQPIHSYGGETTGINTGISRSIRFKS</sequence>
<keyword evidence="4" id="KW-0539">Nucleus</keyword>
<name>A0A6J1H7Y4_CUCMO</name>
<feature type="compositionally biased region" description="Basic and acidic residues" evidence="6">
    <location>
        <begin position="633"/>
        <end position="646"/>
    </location>
</feature>
<accession>A0A6J1H7Y4</accession>
<dbReference type="AlphaFoldDB" id="A0A6J1H7Y4"/>
<evidence type="ECO:0000313" key="8">
    <source>
        <dbReference type="Proteomes" id="UP000504609"/>
    </source>
</evidence>
<dbReference type="InterPro" id="IPR018972">
    <property type="entry name" value="Sas10_C_dom"/>
</dbReference>
<feature type="compositionally biased region" description="Acidic residues" evidence="6">
    <location>
        <begin position="66"/>
        <end position="89"/>
    </location>
</feature>
<feature type="compositionally biased region" description="Basic and acidic residues" evidence="6">
    <location>
        <begin position="33"/>
        <end position="42"/>
    </location>
</feature>
<evidence type="ECO:0000256" key="1">
    <source>
        <dbReference type="ARBA" id="ARBA00004123"/>
    </source>
</evidence>
<comment type="similarity">
    <text evidence="2">Belongs to the SAS10 family.</text>
</comment>
<feature type="domain" description="Sas10 C-terminal" evidence="7">
    <location>
        <begin position="596"/>
        <end position="668"/>
    </location>
</feature>
<keyword evidence="3" id="KW-0597">Phosphoprotein</keyword>
<evidence type="ECO:0000256" key="3">
    <source>
        <dbReference type="ARBA" id="ARBA00022553"/>
    </source>
</evidence>
<proteinExistence type="inferred from homology"/>
<dbReference type="PANTHER" id="PTHR13237:SF8">
    <property type="entry name" value="SOMETHING ABOUT SILENCING PROTEIN 10"/>
    <property type="match status" value="1"/>
</dbReference>
<dbReference type="SMR" id="A0A6J1H7Y4"/>
<evidence type="ECO:0000256" key="4">
    <source>
        <dbReference type="ARBA" id="ARBA00023242"/>
    </source>
</evidence>
<dbReference type="InterPro" id="IPR007146">
    <property type="entry name" value="Sas10/Utp3/C1D"/>
</dbReference>
<feature type="region of interest" description="Disordered" evidence="6">
    <location>
        <begin position="369"/>
        <end position="413"/>
    </location>
</feature>
<feature type="compositionally biased region" description="Acidic residues" evidence="6">
    <location>
        <begin position="21"/>
        <end position="32"/>
    </location>
</feature>
<dbReference type="Pfam" id="PF09368">
    <property type="entry name" value="Sas10"/>
    <property type="match status" value="1"/>
</dbReference>
<dbReference type="Pfam" id="PF04000">
    <property type="entry name" value="Sas10_Utp3"/>
    <property type="match status" value="1"/>
</dbReference>
<dbReference type="KEGG" id="cmos:111460967"/>
<gene>
    <name evidence="9" type="primary">LOC111460967</name>
</gene>
<dbReference type="RefSeq" id="XP_022960128.1">
    <property type="nucleotide sequence ID" value="XM_023104360.1"/>
</dbReference>
<feature type="compositionally biased region" description="Basic and acidic residues" evidence="6">
    <location>
        <begin position="394"/>
        <end position="411"/>
    </location>
</feature>
<evidence type="ECO:0000313" key="9">
    <source>
        <dbReference type="RefSeq" id="XP_022960128.1"/>
    </source>
</evidence>
<keyword evidence="5" id="KW-0175">Coiled coil</keyword>
<dbReference type="GO" id="GO:0000462">
    <property type="term" value="P:maturation of SSU-rRNA from tricistronic rRNA transcript (SSU-rRNA, 5.8S rRNA, LSU-rRNA)"/>
    <property type="evidence" value="ECO:0007669"/>
    <property type="project" value="TreeGrafter"/>
</dbReference>
<evidence type="ECO:0000256" key="6">
    <source>
        <dbReference type="SAM" id="MobiDB-lite"/>
    </source>
</evidence>
<feature type="region of interest" description="Disordered" evidence="6">
    <location>
        <begin position="534"/>
        <end position="554"/>
    </location>
</feature>
<feature type="region of interest" description="Disordered" evidence="6">
    <location>
        <begin position="1"/>
        <end position="91"/>
    </location>
</feature>
<feature type="coiled-coil region" evidence="5">
    <location>
        <begin position="240"/>
        <end position="267"/>
    </location>
</feature>
<reference evidence="9" key="1">
    <citation type="submission" date="2025-08" db="UniProtKB">
        <authorList>
            <consortium name="RefSeq"/>
        </authorList>
    </citation>
    <scope>IDENTIFICATION</scope>
    <source>
        <tissue evidence="9">Young leaves</tissue>
    </source>
</reference>
<evidence type="ECO:0000256" key="5">
    <source>
        <dbReference type="SAM" id="Coils"/>
    </source>
</evidence>
<dbReference type="Proteomes" id="UP000504609">
    <property type="component" value="Unplaced"/>
</dbReference>
<evidence type="ECO:0000256" key="2">
    <source>
        <dbReference type="ARBA" id="ARBA00010979"/>
    </source>
</evidence>
<protein>
    <submittedName>
        <fullName evidence="9">Something about silencing protein 10</fullName>
    </submittedName>
</protein>
<comment type="subcellular location">
    <subcellularLocation>
        <location evidence="1">Nucleus</location>
    </subcellularLocation>
</comment>
<organism evidence="8 9">
    <name type="scientific">Cucurbita moschata</name>
    <name type="common">Winter crookneck squash</name>
    <name type="synonym">Cucurbita pepo var. moschata</name>
    <dbReference type="NCBI Taxonomy" id="3662"/>
    <lineage>
        <taxon>Eukaryota</taxon>
        <taxon>Viridiplantae</taxon>
        <taxon>Streptophyta</taxon>
        <taxon>Embryophyta</taxon>
        <taxon>Tracheophyta</taxon>
        <taxon>Spermatophyta</taxon>
        <taxon>Magnoliopsida</taxon>
        <taxon>eudicotyledons</taxon>
        <taxon>Gunneridae</taxon>
        <taxon>Pentapetalae</taxon>
        <taxon>rosids</taxon>
        <taxon>fabids</taxon>
        <taxon>Cucurbitales</taxon>
        <taxon>Cucurbitaceae</taxon>
        <taxon>Cucurbiteae</taxon>
        <taxon>Cucurbita</taxon>
    </lineage>
</organism>
<keyword evidence="8" id="KW-1185">Reference proteome</keyword>
<feature type="region of interest" description="Disordered" evidence="6">
    <location>
        <begin position="109"/>
        <end position="129"/>
    </location>
</feature>
<feature type="compositionally biased region" description="Basic residues" evidence="6">
    <location>
        <begin position="1"/>
        <end position="16"/>
    </location>
</feature>
<dbReference type="GeneID" id="111460967"/>
<dbReference type="PANTHER" id="PTHR13237">
    <property type="entry name" value="SOMETHING ABOUT SILENCING PROTEIN 10-RELATED"/>
    <property type="match status" value="1"/>
</dbReference>
<feature type="region of interest" description="Disordered" evidence="6">
    <location>
        <begin position="633"/>
        <end position="670"/>
    </location>
</feature>
<dbReference type="GO" id="GO:0032040">
    <property type="term" value="C:small-subunit processome"/>
    <property type="evidence" value="ECO:0007669"/>
    <property type="project" value="TreeGrafter"/>
</dbReference>
<evidence type="ECO:0000259" key="7">
    <source>
        <dbReference type="Pfam" id="PF09368"/>
    </source>
</evidence>
<feature type="compositionally biased region" description="Acidic residues" evidence="6">
    <location>
        <begin position="112"/>
        <end position="125"/>
    </location>
</feature>